<keyword evidence="3" id="KW-1185">Reference proteome</keyword>
<accession>A0AAV9RFN9</accession>
<organism evidence="2 3">
    <name type="scientific">Crenichthys baileyi</name>
    <name type="common">White River springfish</name>
    <dbReference type="NCBI Taxonomy" id="28760"/>
    <lineage>
        <taxon>Eukaryota</taxon>
        <taxon>Metazoa</taxon>
        <taxon>Chordata</taxon>
        <taxon>Craniata</taxon>
        <taxon>Vertebrata</taxon>
        <taxon>Euteleostomi</taxon>
        <taxon>Actinopterygii</taxon>
        <taxon>Neopterygii</taxon>
        <taxon>Teleostei</taxon>
        <taxon>Neoteleostei</taxon>
        <taxon>Acanthomorphata</taxon>
        <taxon>Ovalentaria</taxon>
        <taxon>Atherinomorphae</taxon>
        <taxon>Cyprinodontiformes</taxon>
        <taxon>Goodeidae</taxon>
        <taxon>Crenichthys</taxon>
    </lineage>
</organism>
<reference evidence="2 3" key="1">
    <citation type="submission" date="2021-06" db="EMBL/GenBank/DDBJ databases">
        <authorList>
            <person name="Palmer J.M."/>
        </authorList>
    </citation>
    <scope>NUCLEOTIDE SEQUENCE [LARGE SCALE GENOMIC DNA]</scope>
    <source>
        <strain evidence="2 3">MEX-2019</strain>
        <tissue evidence="2">Muscle</tissue>
    </source>
</reference>
<proteinExistence type="predicted"/>
<feature type="compositionally biased region" description="Basic and acidic residues" evidence="1">
    <location>
        <begin position="79"/>
        <end position="88"/>
    </location>
</feature>
<feature type="non-terminal residue" evidence="2">
    <location>
        <position position="88"/>
    </location>
</feature>
<comment type="caution">
    <text evidence="2">The sequence shown here is derived from an EMBL/GenBank/DDBJ whole genome shotgun (WGS) entry which is preliminary data.</text>
</comment>
<evidence type="ECO:0000313" key="3">
    <source>
        <dbReference type="Proteomes" id="UP001311232"/>
    </source>
</evidence>
<protein>
    <submittedName>
        <fullName evidence="2">Uncharacterized protein</fullName>
    </submittedName>
</protein>
<dbReference type="Proteomes" id="UP001311232">
    <property type="component" value="Unassembled WGS sequence"/>
</dbReference>
<sequence length="88" mass="10021">MDGAPSRFLRGLPPWALQGHAWADTPWAREEDDEDEGGRRKRGRVDKKKKKRREENRGNKILQGMEKDQHGSRRPGVAGKEREGCVTG</sequence>
<name>A0AAV9RFN9_9TELE</name>
<feature type="region of interest" description="Disordered" evidence="1">
    <location>
        <begin position="1"/>
        <end position="88"/>
    </location>
</feature>
<evidence type="ECO:0000313" key="2">
    <source>
        <dbReference type="EMBL" id="KAK5607702.1"/>
    </source>
</evidence>
<gene>
    <name evidence="2" type="ORF">CRENBAI_014136</name>
</gene>
<evidence type="ECO:0000256" key="1">
    <source>
        <dbReference type="SAM" id="MobiDB-lite"/>
    </source>
</evidence>
<feature type="compositionally biased region" description="Basic residues" evidence="1">
    <location>
        <begin position="39"/>
        <end position="52"/>
    </location>
</feature>
<dbReference type="AlphaFoldDB" id="A0AAV9RFN9"/>
<dbReference type="EMBL" id="JAHHUM010002007">
    <property type="protein sequence ID" value="KAK5607702.1"/>
    <property type="molecule type" value="Genomic_DNA"/>
</dbReference>